<sequence length="55" mass="6153">MGADYVKQLAKFGEYEVWEYDDGSRNITDAAGEFIYPGDGDLLRALRFCAGENVD</sequence>
<dbReference type="Proteomes" id="UP000516417">
    <property type="component" value="Segment"/>
</dbReference>
<evidence type="ECO:0000313" key="1">
    <source>
        <dbReference type="EMBL" id="QKY78368.1"/>
    </source>
</evidence>
<keyword evidence="2" id="KW-1185">Reference proteome</keyword>
<reference evidence="1 2" key="1">
    <citation type="submission" date="2020-05" db="EMBL/GenBank/DDBJ databases">
        <authorList>
            <person name="Harb P.C."/>
            <person name="OLoughlin J.P."/>
            <person name="Otto A."/>
            <person name="Pfleuger H."/>
            <person name="Reese A.E."/>
            <person name="Shuff O.J."/>
            <person name="Daniels C.J."/>
            <person name="Breitenberger C.A."/>
            <person name="Ball S.L."/>
            <person name="Garlena R.A."/>
            <person name="Russell D.A."/>
            <person name="Pope W.H."/>
            <person name="Jacobs-Sera D."/>
            <person name="Hatfull G.F."/>
        </authorList>
    </citation>
    <scope>NUCLEOTIDE SEQUENCE [LARGE SCALE GENOMIC DNA]</scope>
</reference>
<dbReference type="KEGG" id="vg:65127461"/>
<dbReference type="EMBL" id="MT498035">
    <property type="protein sequence ID" value="QKY78368.1"/>
    <property type="molecule type" value="Genomic_DNA"/>
</dbReference>
<organism evidence="1 2">
    <name type="scientific">Gordonia Phage Barsten</name>
    <dbReference type="NCBI Taxonomy" id="2743907"/>
    <lineage>
        <taxon>Viruses</taxon>
        <taxon>Duplodnaviria</taxon>
        <taxon>Heunggongvirae</taxon>
        <taxon>Uroviricota</taxon>
        <taxon>Caudoviricetes</taxon>
        <taxon>Stackebrandtviridae</taxon>
        <taxon>Schenleyvirinae</taxon>
        <taxon>Vividuovirus</taxon>
        <taxon>Vividuovirus barsten</taxon>
    </lineage>
</organism>
<accession>A0A7G3V9B2</accession>
<dbReference type="GeneID" id="65127461"/>
<name>A0A7G3V9B2_9CAUD</name>
<proteinExistence type="predicted"/>
<evidence type="ECO:0000313" key="2">
    <source>
        <dbReference type="Proteomes" id="UP000516417"/>
    </source>
</evidence>
<gene>
    <name evidence="1" type="primary">11</name>
    <name evidence="1" type="ORF">SEA_BARSTEN_11</name>
</gene>
<protein>
    <submittedName>
        <fullName evidence="1">Uncharacterized protein</fullName>
    </submittedName>
</protein>
<dbReference type="RefSeq" id="YP_010109185.1">
    <property type="nucleotide sequence ID" value="NC_055856.1"/>
</dbReference>